<dbReference type="Gene3D" id="2.170.270.10">
    <property type="entry name" value="SET domain"/>
    <property type="match status" value="1"/>
</dbReference>
<sequence length="490" mass="55969">MQHFNIQKSSELGRYATASKDLKAGEIFLEEEPFAYGPKPDSYIVCLECSMPTDGRCLQCKWPLCDYCANNVNVHTQECEIFVKNNAKFFGAIDQHNACLQLDCITPLRVLLAKDKNEERWNKEIACMECHENERKSKPTWEVDHQNIVKYLRGPLKLEQYSEELIQKVLGILEVNAFEARSQTGYTLRVLYPKLAILSHDCTPNTAHTIYMNDNYRMVARTTVDVHKDEQLFSSYTYSTYGTMARQYHLKEGKFFTCKCKRCMDPTELNSHLSTIKCSKCEEGGVLSSDPLDMDADWKCTHCSFKTSGAAIQRALGVIQTEIDQVLSMDYTSERLEALETVLKKYKTVLHPHHYQILGIKQALVELYGRVPGYEMSELPDVLLERKLELCRDLLKVFDIIEPGITRSRGMILYEMHAVMVLLAQSAYRQKVIYGLVLKKRLNEAAEVLEKALNILSVEDPDSQEGMIAIQAKEGLDQLRQSIASIPDEA</sequence>
<dbReference type="Gene3D" id="1.10.220.160">
    <property type="match status" value="1"/>
</dbReference>
<reference evidence="2" key="1">
    <citation type="submission" date="2018-04" db="EMBL/GenBank/DDBJ databases">
        <authorList>
            <person name="Go L.Y."/>
            <person name="Mitchell J.A."/>
        </authorList>
    </citation>
    <scope>NUCLEOTIDE SEQUENCE</scope>
    <source>
        <tissue evidence="2">Whole organism</tissue>
    </source>
</reference>
<dbReference type="PANTHER" id="PTHR46455">
    <property type="entry name" value="SET AND MYND DOMAIN CONTAINING, ARTHROPOD-SPECIFIC, MEMBER 4, ISOFORM A"/>
    <property type="match status" value="1"/>
</dbReference>
<gene>
    <name evidence="2" type="primary">CSON012778</name>
</gene>
<dbReference type="AlphaFoldDB" id="A0A336KMW1"/>
<dbReference type="PROSITE" id="PS50280">
    <property type="entry name" value="SET"/>
    <property type="match status" value="1"/>
</dbReference>
<dbReference type="SUPFAM" id="SSF82199">
    <property type="entry name" value="SET domain"/>
    <property type="match status" value="1"/>
</dbReference>
<dbReference type="GO" id="GO:0008757">
    <property type="term" value="F:S-adenosylmethionine-dependent methyltransferase activity"/>
    <property type="evidence" value="ECO:0007669"/>
    <property type="project" value="UniProtKB-ARBA"/>
</dbReference>
<dbReference type="GO" id="GO:0008170">
    <property type="term" value="F:N-methyltransferase activity"/>
    <property type="evidence" value="ECO:0007669"/>
    <property type="project" value="UniProtKB-ARBA"/>
</dbReference>
<evidence type="ECO:0000313" key="2">
    <source>
        <dbReference type="EMBL" id="SSX05471.1"/>
    </source>
</evidence>
<proteinExistence type="predicted"/>
<dbReference type="InterPro" id="IPR001214">
    <property type="entry name" value="SET_dom"/>
</dbReference>
<dbReference type="InterPro" id="IPR046341">
    <property type="entry name" value="SET_dom_sf"/>
</dbReference>
<dbReference type="VEuPathDB" id="VectorBase:CSON012778"/>
<dbReference type="CDD" id="cd20071">
    <property type="entry name" value="SET_SMYD"/>
    <property type="match status" value="1"/>
</dbReference>
<reference evidence="3" key="2">
    <citation type="submission" date="2018-07" db="EMBL/GenBank/DDBJ databases">
        <authorList>
            <person name="Quirk P.G."/>
            <person name="Krulwich T.A."/>
        </authorList>
    </citation>
    <scope>NUCLEOTIDE SEQUENCE</scope>
</reference>
<name>A0A336KMW1_CULSO</name>
<dbReference type="InterPro" id="IPR053010">
    <property type="entry name" value="SET_SmydA-8"/>
</dbReference>
<protein>
    <submittedName>
        <fullName evidence="2">CSON012778 protein</fullName>
    </submittedName>
</protein>
<dbReference type="OMA" id="PLCLECC"/>
<feature type="domain" description="SET" evidence="1">
    <location>
        <begin position="1"/>
        <end position="237"/>
    </location>
</feature>
<evidence type="ECO:0000259" key="1">
    <source>
        <dbReference type="PROSITE" id="PS50280"/>
    </source>
</evidence>
<dbReference type="PANTHER" id="PTHR46455:SF7">
    <property type="entry name" value="RE12806P"/>
    <property type="match status" value="1"/>
</dbReference>
<dbReference type="EMBL" id="UFQT01000618">
    <property type="protein sequence ID" value="SSX25830.1"/>
    <property type="molecule type" value="Genomic_DNA"/>
</dbReference>
<dbReference type="EMBL" id="UFQS01000618">
    <property type="protein sequence ID" value="SSX05471.1"/>
    <property type="molecule type" value="Genomic_DNA"/>
</dbReference>
<accession>A0A336KMW1</accession>
<evidence type="ECO:0000313" key="3">
    <source>
        <dbReference type="EMBL" id="SSX25830.1"/>
    </source>
</evidence>
<dbReference type="GO" id="GO:0008276">
    <property type="term" value="F:protein methyltransferase activity"/>
    <property type="evidence" value="ECO:0007669"/>
    <property type="project" value="UniProtKB-ARBA"/>
</dbReference>
<dbReference type="Pfam" id="PF00856">
    <property type="entry name" value="SET"/>
    <property type="match status" value="1"/>
</dbReference>
<dbReference type="Gene3D" id="6.10.140.2220">
    <property type="match status" value="1"/>
</dbReference>
<organism evidence="2">
    <name type="scientific">Culicoides sonorensis</name>
    <name type="common">Biting midge</name>
    <dbReference type="NCBI Taxonomy" id="179676"/>
    <lineage>
        <taxon>Eukaryota</taxon>
        <taxon>Metazoa</taxon>
        <taxon>Ecdysozoa</taxon>
        <taxon>Arthropoda</taxon>
        <taxon>Hexapoda</taxon>
        <taxon>Insecta</taxon>
        <taxon>Pterygota</taxon>
        <taxon>Neoptera</taxon>
        <taxon>Endopterygota</taxon>
        <taxon>Diptera</taxon>
        <taxon>Nematocera</taxon>
        <taxon>Chironomoidea</taxon>
        <taxon>Ceratopogonidae</taxon>
        <taxon>Ceratopogoninae</taxon>
        <taxon>Culicoides</taxon>
        <taxon>Monoculicoides</taxon>
    </lineage>
</organism>